<protein>
    <submittedName>
        <fullName evidence="2">Uncharacterized protein</fullName>
    </submittedName>
</protein>
<name>A0A1X0R310_RHIZD</name>
<dbReference type="AlphaFoldDB" id="A0A1X0R310"/>
<dbReference type="Proteomes" id="UP000242414">
    <property type="component" value="Unassembled WGS sequence"/>
</dbReference>
<evidence type="ECO:0000256" key="1">
    <source>
        <dbReference type="SAM" id="Phobius"/>
    </source>
</evidence>
<evidence type="ECO:0000313" key="2">
    <source>
        <dbReference type="EMBL" id="ORE06371.1"/>
    </source>
</evidence>
<dbReference type="EMBL" id="KV921924">
    <property type="protein sequence ID" value="ORE06371.1"/>
    <property type="molecule type" value="Genomic_DNA"/>
</dbReference>
<keyword evidence="1" id="KW-0472">Membrane</keyword>
<reference evidence="2" key="1">
    <citation type="journal article" date="2016" name="Proc. Natl. Acad. Sci. U.S.A.">
        <title>Lipid metabolic changes in an early divergent fungus govern the establishment of a mutualistic symbiosis with endobacteria.</title>
        <authorList>
            <person name="Lastovetsky O.A."/>
            <person name="Gaspar M.L."/>
            <person name="Mondo S.J."/>
            <person name="LaButti K.M."/>
            <person name="Sandor L."/>
            <person name="Grigoriev I.V."/>
            <person name="Henry S.A."/>
            <person name="Pawlowska T.E."/>
        </authorList>
    </citation>
    <scope>NUCLEOTIDE SEQUENCE [LARGE SCALE GENOMIC DNA]</scope>
    <source>
        <strain evidence="2">ATCC 52814</strain>
    </source>
</reference>
<proteinExistence type="predicted"/>
<gene>
    <name evidence="2" type="ORF">BCV72DRAFT_124986</name>
</gene>
<accession>A0A1X0R310</accession>
<keyword evidence="1" id="KW-0812">Transmembrane</keyword>
<organism evidence="2">
    <name type="scientific">Rhizopus microsporus var. microsporus</name>
    <dbReference type="NCBI Taxonomy" id="86635"/>
    <lineage>
        <taxon>Eukaryota</taxon>
        <taxon>Fungi</taxon>
        <taxon>Fungi incertae sedis</taxon>
        <taxon>Mucoromycota</taxon>
        <taxon>Mucoromycotina</taxon>
        <taxon>Mucoromycetes</taxon>
        <taxon>Mucorales</taxon>
        <taxon>Mucorineae</taxon>
        <taxon>Rhizopodaceae</taxon>
        <taxon>Rhizopus</taxon>
    </lineage>
</organism>
<dbReference type="VEuPathDB" id="FungiDB:BCV72DRAFT_124986"/>
<feature type="transmembrane region" description="Helical" evidence="1">
    <location>
        <begin position="61"/>
        <end position="81"/>
    </location>
</feature>
<keyword evidence="1" id="KW-1133">Transmembrane helix</keyword>
<sequence>MCMYICVWRSCYLSTQKREKGRHPHAHKMEKMTLCFADWLLKLNKSKVNKKKCRLISPLTFYHYANSSFLFFFSFLSFLYIKKCLLHKVKTAYLDSSNVYIALQCI</sequence>